<feature type="chain" id="PRO_5003723098" evidence="2">
    <location>
        <begin position="22"/>
        <end position="224"/>
    </location>
</feature>
<evidence type="ECO:0000256" key="2">
    <source>
        <dbReference type="SAM" id="SignalP"/>
    </source>
</evidence>
<dbReference type="Gene3D" id="1.10.530.10">
    <property type="match status" value="1"/>
</dbReference>
<organism evidence="4 5">
    <name type="scientific">Alishewanella agri BL06</name>
    <dbReference type="NCBI Taxonomy" id="1195246"/>
    <lineage>
        <taxon>Bacteria</taxon>
        <taxon>Pseudomonadati</taxon>
        <taxon>Pseudomonadota</taxon>
        <taxon>Gammaproteobacteria</taxon>
        <taxon>Alteromonadales</taxon>
        <taxon>Alteromonadaceae</taxon>
        <taxon>Alishewanella</taxon>
    </lineage>
</organism>
<dbReference type="SUPFAM" id="SSF53955">
    <property type="entry name" value="Lysozyme-like"/>
    <property type="match status" value="1"/>
</dbReference>
<evidence type="ECO:0000259" key="3">
    <source>
        <dbReference type="Pfam" id="PF01464"/>
    </source>
</evidence>
<dbReference type="RefSeq" id="WP_008984123.1">
    <property type="nucleotide sequence ID" value="NZ_AKKU01000011.1"/>
</dbReference>
<dbReference type="eggNOG" id="COG0741">
    <property type="taxonomic scope" value="Bacteria"/>
</dbReference>
<feature type="domain" description="Transglycosylase SLT" evidence="3">
    <location>
        <begin position="103"/>
        <end position="197"/>
    </location>
</feature>
<comment type="caution">
    <text evidence="4">The sequence shown here is derived from an EMBL/GenBank/DDBJ whole genome shotgun (WGS) entry which is preliminary data.</text>
</comment>
<dbReference type="STRING" id="1195246.AGRI_06077"/>
<evidence type="ECO:0000313" key="5">
    <source>
        <dbReference type="Proteomes" id="UP000035062"/>
    </source>
</evidence>
<dbReference type="AlphaFoldDB" id="I9P3V8"/>
<dbReference type="Proteomes" id="UP000035062">
    <property type="component" value="Unassembled WGS sequence"/>
</dbReference>
<gene>
    <name evidence="4" type="ORF">AGRI_06077</name>
</gene>
<dbReference type="EMBL" id="AKKU01000011">
    <property type="protein sequence ID" value="EIW89647.1"/>
    <property type="molecule type" value="Genomic_DNA"/>
</dbReference>
<dbReference type="CDD" id="cd00254">
    <property type="entry name" value="LT-like"/>
    <property type="match status" value="1"/>
</dbReference>
<sequence>MTGNLKWIPLLLLLLAQPVIADDSKPVQRLSPQRQALPETKNTAPQILVYKSQREDGSAVFSDRPPANQQYELLRFDCYACAVSSPIDWHTTPLFQRRFARLIEQVASELVLDPALIRAVIHAESAFNPQAVSRRGAQGLMQLMPQTASMLGVADPSQPEQNIRGGSRYLQQLIDSFDGDLRLALAAYNAGPGAVKRFGGVPPYPETTAYIERVLILQQRYGGG</sequence>
<keyword evidence="5" id="KW-1185">Reference proteome</keyword>
<dbReference type="GO" id="GO:0000270">
    <property type="term" value="P:peptidoglycan metabolic process"/>
    <property type="evidence" value="ECO:0007669"/>
    <property type="project" value="InterPro"/>
</dbReference>
<dbReference type="PROSITE" id="PS00922">
    <property type="entry name" value="TRANSGLYCOSYLASE"/>
    <property type="match status" value="1"/>
</dbReference>
<dbReference type="GO" id="GO:0016020">
    <property type="term" value="C:membrane"/>
    <property type="evidence" value="ECO:0007669"/>
    <property type="project" value="InterPro"/>
</dbReference>
<dbReference type="GO" id="GO:0008933">
    <property type="term" value="F:peptidoglycan lytic transglycosylase activity"/>
    <property type="evidence" value="ECO:0007669"/>
    <property type="project" value="InterPro"/>
</dbReference>
<comment type="similarity">
    <text evidence="1">Belongs to the transglycosylase Slt family.</text>
</comment>
<dbReference type="InterPro" id="IPR023346">
    <property type="entry name" value="Lysozyme-like_dom_sf"/>
</dbReference>
<dbReference type="PANTHER" id="PTHR37423">
    <property type="entry name" value="SOLUBLE LYTIC MUREIN TRANSGLYCOSYLASE-RELATED"/>
    <property type="match status" value="1"/>
</dbReference>
<dbReference type="InterPro" id="IPR000189">
    <property type="entry name" value="Transglyc_AS"/>
</dbReference>
<reference evidence="4 5" key="1">
    <citation type="journal article" date="2012" name="J. Bacteriol.">
        <title>Genome Sequence of Pectin-Degrading Alishewanella agri, Isolated from Landfill Soil.</title>
        <authorList>
            <person name="Kim J."/>
            <person name="Jung J."/>
            <person name="Sung J.S."/>
            <person name="Chun J."/>
            <person name="Park W."/>
        </authorList>
    </citation>
    <scope>NUCLEOTIDE SEQUENCE [LARGE SCALE GENOMIC DNA]</scope>
    <source>
        <strain evidence="4 5">BL06</strain>
    </source>
</reference>
<dbReference type="InterPro" id="IPR008258">
    <property type="entry name" value="Transglycosylase_SLT_dom_1"/>
</dbReference>
<dbReference type="Pfam" id="PF01464">
    <property type="entry name" value="SLT"/>
    <property type="match status" value="1"/>
</dbReference>
<accession>I9P3V8</accession>
<name>I9P3V8_9ALTE</name>
<protein>
    <submittedName>
        <fullName evidence="4">Lytic transglycosylase, catalytic</fullName>
    </submittedName>
</protein>
<keyword evidence="2" id="KW-0732">Signal</keyword>
<evidence type="ECO:0000313" key="4">
    <source>
        <dbReference type="EMBL" id="EIW89647.1"/>
    </source>
</evidence>
<evidence type="ECO:0000256" key="1">
    <source>
        <dbReference type="ARBA" id="ARBA00007734"/>
    </source>
</evidence>
<feature type="signal peptide" evidence="2">
    <location>
        <begin position="1"/>
        <end position="21"/>
    </location>
</feature>
<dbReference type="PATRIC" id="fig|1195246.3.peg.1201"/>
<dbReference type="PANTHER" id="PTHR37423:SF2">
    <property type="entry name" value="MEMBRANE-BOUND LYTIC MUREIN TRANSGLYCOSYLASE C"/>
    <property type="match status" value="1"/>
</dbReference>
<proteinExistence type="inferred from homology"/>